<dbReference type="OrthoDB" id="1666683at2"/>
<name>A0A6L6YFP7_9BURK</name>
<proteinExistence type="inferred from homology"/>
<dbReference type="GO" id="GO:0006351">
    <property type="term" value="P:DNA-templated transcription"/>
    <property type="evidence" value="ECO:0007669"/>
    <property type="project" value="TreeGrafter"/>
</dbReference>
<sequence>MKTLANEIVRVRINDQLKNDAKAVLKSLGLTMSEAIRIFLKRVVDEKALPFVLRMPAHLDISQMSKDEIDQVFEASFKDFEAGRFRSAEEVFSHIKRITAK</sequence>
<dbReference type="Gene3D" id="1.10.1220.10">
    <property type="entry name" value="Met repressor-like"/>
    <property type="match status" value="1"/>
</dbReference>
<dbReference type="PANTHER" id="PTHR38781">
    <property type="entry name" value="ANTITOXIN DINJ-RELATED"/>
    <property type="match status" value="1"/>
</dbReference>
<organism evidence="3 4">
    <name type="scientific">Parasutterella muris</name>
    <dbReference type="NCBI Taxonomy" id="2565572"/>
    <lineage>
        <taxon>Bacteria</taxon>
        <taxon>Pseudomonadati</taxon>
        <taxon>Pseudomonadota</taxon>
        <taxon>Betaproteobacteria</taxon>
        <taxon>Burkholderiales</taxon>
        <taxon>Sutterellaceae</taxon>
        <taxon>Parasutterella</taxon>
    </lineage>
</organism>
<dbReference type="GO" id="GO:0006355">
    <property type="term" value="P:regulation of DNA-templated transcription"/>
    <property type="evidence" value="ECO:0007669"/>
    <property type="project" value="InterPro"/>
</dbReference>
<evidence type="ECO:0000256" key="2">
    <source>
        <dbReference type="ARBA" id="ARBA00022649"/>
    </source>
</evidence>
<dbReference type="InterPro" id="IPR013321">
    <property type="entry name" value="Arc_rbn_hlx_hlx"/>
</dbReference>
<comment type="similarity">
    <text evidence="1">Belongs to the RelB/DinJ antitoxin family.</text>
</comment>
<dbReference type="InterPro" id="IPR007337">
    <property type="entry name" value="RelB/DinJ"/>
</dbReference>
<dbReference type="Proteomes" id="UP000472580">
    <property type="component" value="Unassembled WGS sequence"/>
</dbReference>
<evidence type="ECO:0000313" key="3">
    <source>
        <dbReference type="EMBL" id="MVX56426.1"/>
    </source>
</evidence>
<protein>
    <submittedName>
        <fullName evidence="3">Type II toxin-antitoxin system RelB/DinJ family antitoxin</fullName>
    </submittedName>
</protein>
<dbReference type="Pfam" id="PF04221">
    <property type="entry name" value="RelB"/>
    <property type="match status" value="1"/>
</dbReference>
<keyword evidence="4" id="KW-1185">Reference proteome</keyword>
<dbReference type="AlphaFoldDB" id="A0A6L6YFP7"/>
<keyword evidence="2" id="KW-1277">Toxin-antitoxin system</keyword>
<accession>A0A6L6YFP7</accession>
<comment type="caution">
    <text evidence="3">The sequence shown here is derived from an EMBL/GenBank/DDBJ whole genome shotgun (WGS) entry which is preliminary data.</text>
</comment>
<evidence type="ECO:0000313" key="4">
    <source>
        <dbReference type="Proteomes" id="UP000472580"/>
    </source>
</evidence>
<dbReference type="EMBL" id="WSRP01000010">
    <property type="protein sequence ID" value="MVX56426.1"/>
    <property type="molecule type" value="Genomic_DNA"/>
</dbReference>
<dbReference type="RefSeq" id="WP_160334860.1">
    <property type="nucleotide sequence ID" value="NZ_WSRP01000010.1"/>
</dbReference>
<dbReference type="PANTHER" id="PTHR38781:SF1">
    <property type="entry name" value="ANTITOXIN DINJ-RELATED"/>
    <property type="match status" value="1"/>
</dbReference>
<reference evidence="3 4" key="1">
    <citation type="submission" date="2019-12" db="EMBL/GenBank/DDBJ databases">
        <title>Microbes associate with the intestines of laboratory mice.</title>
        <authorList>
            <person name="Navarre W."/>
            <person name="Wong E."/>
        </authorList>
    </citation>
    <scope>NUCLEOTIDE SEQUENCE [LARGE SCALE GENOMIC DNA]</scope>
    <source>
        <strain evidence="3 4">NM82_D38</strain>
    </source>
</reference>
<dbReference type="NCBIfam" id="TIGR02384">
    <property type="entry name" value="RelB_DinJ"/>
    <property type="match status" value="1"/>
</dbReference>
<gene>
    <name evidence="3" type="ORF">E5987_04290</name>
</gene>
<evidence type="ECO:0000256" key="1">
    <source>
        <dbReference type="ARBA" id="ARBA00010562"/>
    </source>
</evidence>